<feature type="domain" description="4Fe-4S ferredoxin-type" evidence="2">
    <location>
        <begin position="46"/>
        <end position="75"/>
    </location>
</feature>
<dbReference type="AlphaFoldDB" id="A0A918YJI6"/>
<dbReference type="SUPFAM" id="SSF54862">
    <property type="entry name" value="4Fe-4S ferredoxins"/>
    <property type="match status" value="1"/>
</dbReference>
<evidence type="ECO:0000259" key="2">
    <source>
        <dbReference type="PROSITE" id="PS51379"/>
    </source>
</evidence>
<proteinExistence type="predicted"/>
<comment type="caution">
    <text evidence="3">The sequence shown here is derived from an EMBL/GenBank/DDBJ whole genome shotgun (WGS) entry which is preliminary data.</text>
</comment>
<feature type="compositionally biased region" description="Basic and acidic residues" evidence="1">
    <location>
        <begin position="16"/>
        <end position="29"/>
    </location>
</feature>
<dbReference type="InterPro" id="IPR017896">
    <property type="entry name" value="4Fe4S_Fe-S-bd"/>
</dbReference>
<sequence length="77" mass="8127">MTEECTRPEPGGAATREGDEILGHPRYGPEPDVAGAAGYPDAPPRAGFFTDTSVCIGCKACEVACKEWKPSRRTGSN</sequence>
<dbReference type="Proteomes" id="UP000655443">
    <property type="component" value="Unassembled WGS sequence"/>
</dbReference>
<reference evidence="3" key="1">
    <citation type="journal article" date="2014" name="Int. J. Syst. Evol. Microbiol.">
        <title>Complete genome sequence of Corynebacterium casei LMG S-19264T (=DSM 44701T), isolated from a smear-ripened cheese.</title>
        <authorList>
            <consortium name="US DOE Joint Genome Institute (JGI-PGF)"/>
            <person name="Walter F."/>
            <person name="Albersmeier A."/>
            <person name="Kalinowski J."/>
            <person name="Ruckert C."/>
        </authorList>
    </citation>
    <scope>NUCLEOTIDE SEQUENCE</scope>
    <source>
        <strain evidence="3">JCM 4714</strain>
    </source>
</reference>
<protein>
    <recommendedName>
        <fullName evidence="2">4Fe-4S ferredoxin-type domain-containing protein</fullName>
    </recommendedName>
</protein>
<dbReference type="PROSITE" id="PS51379">
    <property type="entry name" value="4FE4S_FER_2"/>
    <property type="match status" value="1"/>
</dbReference>
<feature type="region of interest" description="Disordered" evidence="1">
    <location>
        <begin position="1"/>
        <end position="41"/>
    </location>
</feature>
<reference evidence="3" key="2">
    <citation type="submission" date="2020-09" db="EMBL/GenBank/DDBJ databases">
        <authorList>
            <person name="Sun Q."/>
            <person name="Ohkuma M."/>
        </authorList>
    </citation>
    <scope>NUCLEOTIDE SEQUENCE</scope>
    <source>
        <strain evidence="3">JCM 4714</strain>
    </source>
</reference>
<evidence type="ECO:0000256" key="1">
    <source>
        <dbReference type="SAM" id="MobiDB-lite"/>
    </source>
</evidence>
<organism evidence="3 4">
    <name type="scientific">Streptomyces alanosinicus</name>
    <dbReference type="NCBI Taxonomy" id="68171"/>
    <lineage>
        <taxon>Bacteria</taxon>
        <taxon>Bacillati</taxon>
        <taxon>Actinomycetota</taxon>
        <taxon>Actinomycetes</taxon>
        <taxon>Kitasatosporales</taxon>
        <taxon>Streptomycetaceae</taxon>
        <taxon>Streptomyces</taxon>
    </lineage>
</organism>
<evidence type="ECO:0000313" key="3">
    <source>
        <dbReference type="EMBL" id="GHE05321.1"/>
    </source>
</evidence>
<name>A0A918YJI6_9ACTN</name>
<evidence type="ECO:0000313" key="4">
    <source>
        <dbReference type="Proteomes" id="UP000655443"/>
    </source>
</evidence>
<accession>A0A918YJI6</accession>
<gene>
    <name evidence="3" type="ORF">GCM10010339_40740</name>
</gene>
<dbReference type="Gene3D" id="3.30.70.20">
    <property type="match status" value="1"/>
</dbReference>
<keyword evidence="4" id="KW-1185">Reference proteome</keyword>
<dbReference type="EMBL" id="BMVG01000008">
    <property type="protein sequence ID" value="GHE05321.1"/>
    <property type="molecule type" value="Genomic_DNA"/>
</dbReference>